<sequence length="360" mass="37948">MHPRRARHTAAASCGATGADSRTRRIVVAAVALILTLSACGSEKRTTAEGVTPVDIKMSVATFTNATALVMAAQDLDAAHDLDVELDQAGVSSTLSIEAVLSRDADLALAGPPSALAAIRQGAPLTILGSIANNQQVMVIRPDVIARLGITPDAPVAERMEALRGLTIGTNPSGSTYQTLLRNELGRFGMNPDVDVRMVGIQDPNALVTGLAQGQFDAIATASGIVEQAIINSGAVVWISGPRGDIEATADVPVLAIVGRTDWVNENTESVDKFRDVMADALDALKTERDALGPVLKAEYFPALDQGVWDLAWEESAGGYPDAPTFPRSSYDFWVENDPEGVAAYDDVNYEDVTYGAAQD</sequence>
<dbReference type="SUPFAM" id="SSF53850">
    <property type="entry name" value="Periplasmic binding protein-like II"/>
    <property type="match status" value="1"/>
</dbReference>
<evidence type="ECO:0000256" key="1">
    <source>
        <dbReference type="ARBA" id="ARBA00004418"/>
    </source>
</evidence>
<accession>A0A8I1D7L9</accession>
<dbReference type="Gene3D" id="3.40.190.10">
    <property type="entry name" value="Periplasmic binding protein-like II"/>
    <property type="match status" value="2"/>
</dbReference>
<dbReference type="GO" id="GO:0042597">
    <property type="term" value="C:periplasmic space"/>
    <property type="evidence" value="ECO:0007669"/>
    <property type="project" value="UniProtKB-SubCell"/>
</dbReference>
<comment type="similarity">
    <text evidence="2">Belongs to the bacterial solute-binding protein SsuA/TauA family.</text>
</comment>
<reference evidence="4 5" key="1">
    <citation type="submission" date="2020-12" db="EMBL/GenBank/DDBJ databases">
        <title>Draft genome sequence of furan degrading bacterial strain FUR100.</title>
        <authorList>
            <person name="Woiski C."/>
        </authorList>
    </citation>
    <scope>NUCLEOTIDE SEQUENCE [LARGE SCALE GENOMIC DNA]</scope>
    <source>
        <strain evidence="4 5">FUR100</strain>
    </source>
</reference>
<evidence type="ECO:0000256" key="2">
    <source>
        <dbReference type="ARBA" id="ARBA00010742"/>
    </source>
</evidence>
<dbReference type="Proteomes" id="UP000627573">
    <property type="component" value="Unassembled WGS sequence"/>
</dbReference>
<dbReference type="AlphaFoldDB" id="A0A8I1D7L9"/>
<name>A0A8I1D7L9_RHOER</name>
<dbReference type="Pfam" id="PF13379">
    <property type="entry name" value="NMT1_2"/>
    <property type="match status" value="1"/>
</dbReference>
<keyword evidence="3" id="KW-0732">Signal</keyword>
<comment type="caution">
    <text evidence="4">The sequence shown here is derived from an EMBL/GenBank/DDBJ whole genome shotgun (WGS) entry which is preliminary data.</text>
</comment>
<dbReference type="PANTHER" id="PTHR30024:SF47">
    <property type="entry name" value="TAURINE-BINDING PERIPLASMIC PROTEIN"/>
    <property type="match status" value="1"/>
</dbReference>
<evidence type="ECO:0000256" key="3">
    <source>
        <dbReference type="ARBA" id="ARBA00022729"/>
    </source>
</evidence>
<evidence type="ECO:0000313" key="5">
    <source>
        <dbReference type="Proteomes" id="UP000627573"/>
    </source>
</evidence>
<keyword evidence="5" id="KW-1185">Reference proteome</keyword>
<dbReference type="EMBL" id="JAECSB010000044">
    <property type="protein sequence ID" value="MBH5143789.1"/>
    <property type="molecule type" value="Genomic_DNA"/>
</dbReference>
<gene>
    <name evidence="4" type="ORF">I3517_14340</name>
</gene>
<organism evidence="4 5">
    <name type="scientific">Rhodococcus erythropolis</name>
    <name type="common">Arthrobacter picolinophilus</name>
    <dbReference type="NCBI Taxonomy" id="1833"/>
    <lineage>
        <taxon>Bacteria</taxon>
        <taxon>Bacillati</taxon>
        <taxon>Actinomycetota</taxon>
        <taxon>Actinomycetes</taxon>
        <taxon>Mycobacteriales</taxon>
        <taxon>Nocardiaceae</taxon>
        <taxon>Rhodococcus</taxon>
        <taxon>Rhodococcus erythropolis group</taxon>
    </lineage>
</organism>
<protein>
    <submittedName>
        <fullName evidence="4">ABC transporter substrate-binding protein</fullName>
    </submittedName>
</protein>
<dbReference type="PANTHER" id="PTHR30024">
    <property type="entry name" value="ALIPHATIC SULFONATES-BINDING PROTEIN-RELATED"/>
    <property type="match status" value="1"/>
</dbReference>
<dbReference type="RefSeq" id="WP_197941153.1">
    <property type="nucleotide sequence ID" value="NZ_JAECSB010000044.1"/>
</dbReference>
<evidence type="ECO:0000313" key="4">
    <source>
        <dbReference type="EMBL" id="MBH5143789.1"/>
    </source>
</evidence>
<comment type="subcellular location">
    <subcellularLocation>
        <location evidence="1">Periplasm</location>
    </subcellularLocation>
</comment>
<proteinExistence type="inferred from homology"/>